<reference evidence="5" key="1">
    <citation type="submission" date="2016-10" db="EMBL/GenBank/DDBJ databases">
        <authorList>
            <person name="Varghese N."/>
            <person name="Submissions S."/>
        </authorList>
    </citation>
    <scope>NUCLEOTIDE SEQUENCE [LARGE SCALE GENOMIC DNA]</scope>
    <source>
        <strain evidence="5">DSM 44544</strain>
    </source>
</reference>
<keyword evidence="1" id="KW-0560">Oxidoreductase</keyword>
<feature type="region of interest" description="Disordered" evidence="2">
    <location>
        <begin position="150"/>
        <end position="177"/>
    </location>
</feature>
<name>A0A1H5ANI4_9PSEU</name>
<dbReference type="InterPro" id="IPR052019">
    <property type="entry name" value="F420H2_bilvrd_red/Heme_oxyg"/>
</dbReference>
<dbReference type="STRING" id="208445.SAMN04489727_7854"/>
<accession>A0A1H5ANI4</accession>
<dbReference type="Gene3D" id="2.30.110.10">
    <property type="entry name" value="Electron Transport, Fmn-binding Protein, Chain A"/>
    <property type="match status" value="1"/>
</dbReference>
<evidence type="ECO:0000256" key="2">
    <source>
        <dbReference type="SAM" id="MobiDB-lite"/>
    </source>
</evidence>
<dbReference type="InterPro" id="IPR019920">
    <property type="entry name" value="F420-binding_dom_put"/>
</dbReference>
<dbReference type="InterPro" id="IPR011576">
    <property type="entry name" value="Pyridox_Oxase_N"/>
</dbReference>
<dbReference type="NCBIfam" id="TIGR03618">
    <property type="entry name" value="Rv1155_F420"/>
    <property type="match status" value="1"/>
</dbReference>
<organism evidence="4 5">
    <name type="scientific">Amycolatopsis tolypomycina</name>
    <dbReference type="NCBI Taxonomy" id="208445"/>
    <lineage>
        <taxon>Bacteria</taxon>
        <taxon>Bacillati</taxon>
        <taxon>Actinomycetota</taxon>
        <taxon>Actinomycetes</taxon>
        <taxon>Pseudonocardiales</taxon>
        <taxon>Pseudonocardiaceae</taxon>
        <taxon>Amycolatopsis</taxon>
    </lineage>
</organism>
<dbReference type="GO" id="GO:0016627">
    <property type="term" value="F:oxidoreductase activity, acting on the CH-CH group of donors"/>
    <property type="evidence" value="ECO:0007669"/>
    <property type="project" value="TreeGrafter"/>
</dbReference>
<dbReference type="InterPro" id="IPR012349">
    <property type="entry name" value="Split_barrel_FMN-bd"/>
</dbReference>
<dbReference type="Proteomes" id="UP000199622">
    <property type="component" value="Unassembled WGS sequence"/>
</dbReference>
<gene>
    <name evidence="4" type="ORF">SAMN04489727_7854</name>
</gene>
<dbReference type="GO" id="GO:0005829">
    <property type="term" value="C:cytosol"/>
    <property type="evidence" value="ECO:0007669"/>
    <property type="project" value="TreeGrafter"/>
</dbReference>
<keyword evidence="5" id="KW-1185">Reference proteome</keyword>
<evidence type="ECO:0000313" key="4">
    <source>
        <dbReference type="EMBL" id="SED43428.1"/>
    </source>
</evidence>
<evidence type="ECO:0000256" key="1">
    <source>
        <dbReference type="ARBA" id="ARBA00023002"/>
    </source>
</evidence>
<dbReference type="EMBL" id="FNSO01000004">
    <property type="protein sequence ID" value="SED43428.1"/>
    <property type="molecule type" value="Genomic_DNA"/>
</dbReference>
<dbReference type="SUPFAM" id="SSF50475">
    <property type="entry name" value="FMN-binding split barrel"/>
    <property type="match status" value="1"/>
</dbReference>
<dbReference type="PANTHER" id="PTHR35176">
    <property type="entry name" value="HEME OXYGENASE HI_0854-RELATED"/>
    <property type="match status" value="1"/>
</dbReference>
<evidence type="ECO:0000313" key="5">
    <source>
        <dbReference type="Proteomes" id="UP000199622"/>
    </source>
</evidence>
<feature type="compositionally biased region" description="Basic and acidic residues" evidence="2">
    <location>
        <begin position="167"/>
        <end position="177"/>
    </location>
</feature>
<protein>
    <submittedName>
        <fullName evidence="4">PPOX class probable F420-dependent enzyme</fullName>
    </submittedName>
</protein>
<dbReference type="PANTHER" id="PTHR35176:SF6">
    <property type="entry name" value="HEME OXYGENASE HI_0854-RELATED"/>
    <property type="match status" value="1"/>
</dbReference>
<dbReference type="AlphaFoldDB" id="A0A1H5ANI4"/>
<dbReference type="GO" id="GO:0070967">
    <property type="term" value="F:coenzyme F420 binding"/>
    <property type="evidence" value="ECO:0007669"/>
    <property type="project" value="TreeGrafter"/>
</dbReference>
<sequence>MKQRDEIVMSAAEISAFLDEQRVATLATVGPSGQPHLVAMWYAVLDGVLWFETKAKSQKAANLRRDGRVTVLVETGDTYDALRGVALEGRATIVDDPDALWAVGVNVWERYTGPYTEEVRPMVEFMLTKRVAVRLDVERTRSWDHRKLGLPAMPLGGTTAPAADVSPSRDRGITDPE</sequence>
<dbReference type="Pfam" id="PF01243">
    <property type="entry name" value="PNPOx_N"/>
    <property type="match status" value="1"/>
</dbReference>
<dbReference type="RefSeq" id="WP_244170516.1">
    <property type="nucleotide sequence ID" value="NZ_FNSO01000004.1"/>
</dbReference>
<evidence type="ECO:0000259" key="3">
    <source>
        <dbReference type="Pfam" id="PF01243"/>
    </source>
</evidence>
<proteinExistence type="predicted"/>
<feature type="domain" description="Pyridoxamine 5'-phosphate oxidase N-terminal" evidence="3">
    <location>
        <begin position="12"/>
        <end position="143"/>
    </location>
</feature>